<sequence>MLISDSPYLLPIPKIWHDEIRTWEIHLHTSGIRHRSVDTRIRHIRYLAREIYKAPNNVTERDLTLWLGEKNWSPETRHSHYTSIRAFFTWRCTWYGHDNNPATNLPAVRRNQGRPRPIPEEILREVLYETPPRTSLILRLAAELGLRRSEIAIICAKDITVTNDQPYIIVHGKGGKTRTLPLTRSLHKHITTYIQDKYWLFPGNTDGHLSPAAIGKIASTALPDGWSLHTLRHRFATSAYHDTNDIIAVQEALGHASLNTTRRYTQIEPRGLIKITTATEIKLTNARPPKEKKP</sequence>
<reference evidence="6 7" key="1">
    <citation type="submission" date="2015-10" db="EMBL/GenBank/DDBJ databases">
        <title>Corynebacteirum lowii and Corynebacterium oculi species nova, derived from human clinical disease and and emended description of Corynebacterium mastiditis.</title>
        <authorList>
            <person name="Bernard K."/>
            <person name="Pacheco A.L."/>
            <person name="Mcdougall C."/>
            <person name="Burtx T."/>
            <person name="Weibe D."/>
            <person name="Tyler S."/>
            <person name="Olson A.B."/>
            <person name="Cnockaert M."/>
            <person name="Eguchi H."/>
            <person name="Kuwahara T."/>
            <person name="Nakayama-Imaohji H."/>
            <person name="Boudewijins M."/>
            <person name="Van Hoecke F."/>
            <person name="Bernier A.-M."/>
            <person name="Vandamme P."/>
        </authorList>
    </citation>
    <scope>NUCLEOTIDE SEQUENCE [LARGE SCALE GENOMIC DNA]</scope>
    <source>
        <strain evidence="6 7">NML 130210</strain>
    </source>
</reference>
<dbReference type="GO" id="GO:0015074">
    <property type="term" value="P:DNA integration"/>
    <property type="evidence" value="ECO:0007669"/>
    <property type="project" value="InterPro"/>
</dbReference>
<dbReference type="PROSITE" id="PS51900">
    <property type="entry name" value="CB"/>
    <property type="match status" value="1"/>
</dbReference>
<dbReference type="GO" id="GO:0006310">
    <property type="term" value="P:DNA recombination"/>
    <property type="evidence" value="ECO:0007669"/>
    <property type="project" value="UniProtKB-KW"/>
</dbReference>
<dbReference type="InterPro" id="IPR050090">
    <property type="entry name" value="Tyrosine_recombinase_XerCD"/>
</dbReference>
<dbReference type="InterPro" id="IPR002104">
    <property type="entry name" value="Integrase_catalytic"/>
</dbReference>
<dbReference type="InterPro" id="IPR011010">
    <property type="entry name" value="DNA_brk_join_enz"/>
</dbReference>
<feature type="domain" description="Tyr recombinase" evidence="4">
    <location>
        <begin position="113"/>
        <end position="277"/>
    </location>
</feature>
<dbReference type="InterPro" id="IPR013762">
    <property type="entry name" value="Integrase-like_cat_sf"/>
</dbReference>
<evidence type="ECO:0000256" key="1">
    <source>
        <dbReference type="ARBA" id="ARBA00023125"/>
    </source>
</evidence>
<organism evidence="6 7">
    <name type="scientific">Corynebacterium oculi</name>
    <dbReference type="NCBI Taxonomy" id="1544416"/>
    <lineage>
        <taxon>Bacteria</taxon>
        <taxon>Bacillati</taxon>
        <taxon>Actinomycetota</taxon>
        <taxon>Actinomycetes</taxon>
        <taxon>Mycobacteriales</taxon>
        <taxon>Corynebacteriaceae</taxon>
        <taxon>Corynebacterium</taxon>
    </lineage>
</organism>
<dbReference type="SUPFAM" id="SSF56349">
    <property type="entry name" value="DNA breaking-rejoining enzymes"/>
    <property type="match status" value="1"/>
</dbReference>
<evidence type="ECO:0000313" key="7">
    <source>
        <dbReference type="Proteomes" id="UP000050517"/>
    </source>
</evidence>
<accession>A0A0Q1DV63</accession>
<dbReference type="GO" id="GO:0003677">
    <property type="term" value="F:DNA binding"/>
    <property type="evidence" value="ECO:0007669"/>
    <property type="project" value="UniProtKB-UniRule"/>
</dbReference>
<dbReference type="AlphaFoldDB" id="A0A0Q1DV63"/>
<dbReference type="InterPro" id="IPR044068">
    <property type="entry name" value="CB"/>
</dbReference>
<comment type="caution">
    <text evidence="6">The sequence shown here is derived from an EMBL/GenBank/DDBJ whole genome shotgun (WGS) entry which is preliminary data.</text>
</comment>
<keyword evidence="2" id="KW-0233">DNA recombination</keyword>
<dbReference type="PANTHER" id="PTHR30349">
    <property type="entry name" value="PHAGE INTEGRASE-RELATED"/>
    <property type="match status" value="1"/>
</dbReference>
<gene>
    <name evidence="6" type="primary">xerC</name>
    <name evidence="6" type="ORF">Cocul_00843</name>
</gene>
<evidence type="ECO:0000256" key="2">
    <source>
        <dbReference type="ARBA" id="ARBA00023172"/>
    </source>
</evidence>
<dbReference type="PATRIC" id="fig|1544416.3.peg.842"/>
<feature type="domain" description="Core-binding (CB)" evidence="5">
    <location>
        <begin position="7"/>
        <end position="92"/>
    </location>
</feature>
<dbReference type="EMBL" id="LKST01000002">
    <property type="protein sequence ID" value="KQB84047.1"/>
    <property type="molecule type" value="Genomic_DNA"/>
</dbReference>
<dbReference type="Proteomes" id="UP000050517">
    <property type="component" value="Unassembled WGS sequence"/>
</dbReference>
<proteinExistence type="predicted"/>
<dbReference type="Pfam" id="PF00589">
    <property type="entry name" value="Phage_integrase"/>
    <property type="match status" value="1"/>
</dbReference>
<name>A0A0Q1DV63_9CORY</name>
<dbReference type="PROSITE" id="PS51898">
    <property type="entry name" value="TYR_RECOMBINASE"/>
    <property type="match status" value="1"/>
</dbReference>
<evidence type="ECO:0000259" key="4">
    <source>
        <dbReference type="PROSITE" id="PS51898"/>
    </source>
</evidence>
<dbReference type="PANTHER" id="PTHR30349:SF64">
    <property type="entry name" value="PROPHAGE INTEGRASE INTD-RELATED"/>
    <property type="match status" value="1"/>
</dbReference>
<evidence type="ECO:0000259" key="5">
    <source>
        <dbReference type="PROSITE" id="PS51900"/>
    </source>
</evidence>
<keyword evidence="7" id="KW-1185">Reference proteome</keyword>
<dbReference type="OrthoDB" id="1822491at2"/>
<evidence type="ECO:0000313" key="6">
    <source>
        <dbReference type="EMBL" id="KQB84047.1"/>
    </source>
</evidence>
<dbReference type="RefSeq" id="WP_082422157.1">
    <property type="nucleotide sequence ID" value="NZ_LKST01000002.1"/>
</dbReference>
<dbReference type="Gene3D" id="1.10.443.10">
    <property type="entry name" value="Intergrase catalytic core"/>
    <property type="match status" value="1"/>
</dbReference>
<protein>
    <submittedName>
        <fullName evidence="6">Tyrosine recombinase XerC</fullName>
    </submittedName>
</protein>
<evidence type="ECO:0000256" key="3">
    <source>
        <dbReference type="PROSITE-ProRule" id="PRU01248"/>
    </source>
</evidence>
<dbReference type="STRING" id="1544416.Cocul_00843"/>
<keyword evidence="1 3" id="KW-0238">DNA-binding</keyword>